<feature type="chain" id="PRO_5009290490" evidence="5">
    <location>
        <begin position="25"/>
        <end position="273"/>
    </location>
</feature>
<sequence>MKLCARISAAAALLVILGSTVGCAKLQARDQLVKGVQSFKSGQYEQATGHFEKSIELDPNYDVAKLYLATAYSYQVVPNLDSADNLKIAHKALSGFDEVLAHNPNDMGALRQEASIYRNIKEFDKAKAIEMKVISLEPKDAEAAYTIGVIDWTEAYKNATTALAAAGMQDDGAGNVKMSKDVCAKIKTLNAPLVDEAQKYLQQAIDLKPNYDDAMSYMNLNYRRKADLDCGDDAARKADLAQADAWVQKSIGARKANEAKKEEAASHGGITAQ</sequence>
<organism evidence="6 7">
    <name type="scientific">Bryocella elongata</name>
    <dbReference type="NCBI Taxonomy" id="863522"/>
    <lineage>
        <taxon>Bacteria</taxon>
        <taxon>Pseudomonadati</taxon>
        <taxon>Acidobacteriota</taxon>
        <taxon>Terriglobia</taxon>
        <taxon>Terriglobales</taxon>
        <taxon>Acidobacteriaceae</taxon>
        <taxon>Bryocella</taxon>
    </lineage>
</organism>
<evidence type="ECO:0000256" key="1">
    <source>
        <dbReference type="ARBA" id="ARBA00022737"/>
    </source>
</evidence>
<accession>A0A1H5YG66</accession>
<evidence type="ECO:0000256" key="2">
    <source>
        <dbReference type="ARBA" id="ARBA00022803"/>
    </source>
</evidence>
<dbReference type="PANTHER" id="PTHR44943">
    <property type="entry name" value="CELLULOSE SYNTHASE OPERON PROTEIN C"/>
    <property type="match status" value="1"/>
</dbReference>
<dbReference type="OrthoDB" id="111238at2"/>
<feature type="compositionally biased region" description="Basic and acidic residues" evidence="4">
    <location>
        <begin position="255"/>
        <end position="265"/>
    </location>
</feature>
<evidence type="ECO:0000256" key="4">
    <source>
        <dbReference type="SAM" id="MobiDB-lite"/>
    </source>
</evidence>
<evidence type="ECO:0000256" key="3">
    <source>
        <dbReference type="PROSITE-ProRule" id="PRU00339"/>
    </source>
</evidence>
<dbReference type="Pfam" id="PF13181">
    <property type="entry name" value="TPR_8"/>
    <property type="match status" value="1"/>
</dbReference>
<evidence type="ECO:0000313" key="6">
    <source>
        <dbReference type="EMBL" id="SEG22396.1"/>
    </source>
</evidence>
<dbReference type="RefSeq" id="WP_103933133.1">
    <property type="nucleotide sequence ID" value="NZ_FNVA01000003.1"/>
</dbReference>
<keyword evidence="2 3" id="KW-0802">TPR repeat</keyword>
<dbReference type="EMBL" id="FNVA01000003">
    <property type="protein sequence ID" value="SEG22396.1"/>
    <property type="molecule type" value="Genomic_DNA"/>
</dbReference>
<dbReference type="PANTHER" id="PTHR44943:SF8">
    <property type="entry name" value="TPR REPEAT-CONTAINING PROTEIN MJ0263"/>
    <property type="match status" value="1"/>
</dbReference>
<feature type="signal peptide" evidence="5">
    <location>
        <begin position="1"/>
        <end position="24"/>
    </location>
</feature>
<name>A0A1H5YG66_9BACT</name>
<dbReference type="PROSITE" id="PS51257">
    <property type="entry name" value="PROKAR_LIPOPROTEIN"/>
    <property type="match status" value="1"/>
</dbReference>
<dbReference type="AlphaFoldDB" id="A0A1H5YG66"/>
<evidence type="ECO:0000313" key="7">
    <source>
        <dbReference type="Proteomes" id="UP000236728"/>
    </source>
</evidence>
<dbReference type="Proteomes" id="UP000236728">
    <property type="component" value="Unassembled WGS sequence"/>
</dbReference>
<dbReference type="InterPro" id="IPR051685">
    <property type="entry name" value="Ycf3/AcsC/BcsC/TPR_MFPF"/>
</dbReference>
<evidence type="ECO:0000256" key="5">
    <source>
        <dbReference type="SAM" id="SignalP"/>
    </source>
</evidence>
<dbReference type="SUPFAM" id="SSF48452">
    <property type="entry name" value="TPR-like"/>
    <property type="match status" value="1"/>
</dbReference>
<dbReference type="PROSITE" id="PS50005">
    <property type="entry name" value="TPR"/>
    <property type="match status" value="1"/>
</dbReference>
<protein>
    <submittedName>
        <fullName evidence="6">Tetratricopeptide repeat-containing protein</fullName>
    </submittedName>
</protein>
<dbReference type="Gene3D" id="1.25.40.10">
    <property type="entry name" value="Tetratricopeptide repeat domain"/>
    <property type="match status" value="2"/>
</dbReference>
<dbReference type="InterPro" id="IPR019734">
    <property type="entry name" value="TPR_rpt"/>
</dbReference>
<keyword evidence="7" id="KW-1185">Reference proteome</keyword>
<feature type="repeat" description="TPR" evidence="3">
    <location>
        <begin position="28"/>
        <end position="61"/>
    </location>
</feature>
<gene>
    <name evidence="6" type="ORF">SAMN05421819_2266</name>
</gene>
<keyword evidence="1" id="KW-0677">Repeat</keyword>
<reference evidence="6 7" key="1">
    <citation type="submission" date="2016-10" db="EMBL/GenBank/DDBJ databases">
        <authorList>
            <person name="de Groot N.N."/>
        </authorList>
    </citation>
    <scope>NUCLEOTIDE SEQUENCE [LARGE SCALE GENOMIC DNA]</scope>
    <source>
        <strain evidence="6 7">DSM 22489</strain>
    </source>
</reference>
<feature type="region of interest" description="Disordered" evidence="4">
    <location>
        <begin position="253"/>
        <end position="273"/>
    </location>
</feature>
<keyword evidence="5" id="KW-0732">Signal</keyword>
<dbReference type="InterPro" id="IPR011990">
    <property type="entry name" value="TPR-like_helical_dom_sf"/>
</dbReference>
<dbReference type="SMART" id="SM00028">
    <property type="entry name" value="TPR"/>
    <property type="match status" value="2"/>
</dbReference>
<proteinExistence type="predicted"/>